<accession>A0AAD7CW02</accession>
<evidence type="ECO:0000256" key="1">
    <source>
        <dbReference type="SAM" id="MobiDB-lite"/>
    </source>
</evidence>
<dbReference type="Proteomes" id="UP001221757">
    <property type="component" value="Unassembled WGS sequence"/>
</dbReference>
<protein>
    <submittedName>
        <fullName evidence="2">Uncharacterized protein</fullName>
    </submittedName>
</protein>
<evidence type="ECO:0000313" key="2">
    <source>
        <dbReference type="EMBL" id="KAJ7664822.1"/>
    </source>
</evidence>
<organism evidence="2 3">
    <name type="scientific">Mycena rosella</name>
    <name type="common">Pink bonnet</name>
    <name type="synonym">Agaricus rosellus</name>
    <dbReference type="NCBI Taxonomy" id="1033263"/>
    <lineage>
        <taxon>Eukaryota</taxon>
        <taxon>Fungi</taxon>
        <taxon>Dikarya</taxon>
        <taxon>Basidiomycota</taxon>
        <taxon>Agaricomycotina</taxon>
        <taxon>Agaricomycetes</taxon>
        <taxon>Agaricomycetidae</taxon>
        <taxon>Agaricales</taxon>
        <taxon>Marasmiineae</taxon>
        <taxon>Mycenaceae</taxon>
        <taxon>Mycena</taxon>
    </lineage>
</organism>
<name>A0AAD7CW02_MYCRO</name>
<comment type="caution">
    <text evidence="2">The sequence shown here is derived from an EMBL/GenBank/DDBJ whole genome shotgun (WGS) entry which is preliminary data.</text>
</comment>
<feature type="region of interest" description="Disordered" evidence="1">
    <location>
        <begin position="27"/>
        <end position="80"/>
    </location>
</feature>
<evidence type="ECO:0000313" key="3">
    <source>
        <dbReference type="Proteomes" id="UP001221757"/>
    </source>
</evidence>
<dbReference type="EMBL" id="JARKIE010000220">
    <property type="protein sequence ID" value="KAJ7664822.1"/>
    <property type="molecule type" value="Genomic_DNA"/>
</dbReference>
<reference evidence="2" key="1">
    <citation type="submission" date="2023-03" db="EMBL/GenBank/DDBJ databases">
        <title>Massive genome expansion in bonnet fungi (Mycena s.s.) driven by repeated elements and novel gene families across ecological guilds.</title>
        <authorList>
            <consortium name="Lawrence Berkeley National Laboratory"/>
            <person name="Harder C.B."/>
            <person name="Miyauchi S."/>
            <person name="Viragh M."/>
            <person name="Kuo A."/>
            <person name="Thoen E."/>
            <person name="Andreopoulos B."/>
            <person name="Lu D."/>
            <person name="Skrede I."/>
            <person name="Drula E."/>
            <person name="Henrissat B."/>
            <person name="Morin E."/>
            <person name="Kohler A."/>
            <person name="Barry K."/>
            <person name="LaButti K."/>
            <person name="Morin E."/>
            <person name="Salamov A."/>
            <person name="Lipzen A."/>
            <person name="Mereny Z."/>
            <person name="Hegedus B."/>
            <person name="Baldrian P."/>
            <person name="Stursova M."/>
            <person name="Weitz H."/>
            <person name="Taylor A."/>
            <person name="Grigoriev I.V."/>
            <person name="Nagy L.G."/>
            <person name="Martin F."/>
            <person name="Kauserud H."/>
        </authorList>
    </citation>
    <scope>NUCLEOTIDE SEQUENCE</scope>
    <source>
        <strain evidence="2">CBHHK067</strain>
    </source>
</reference>
<feature type="compositionally biased region" description="Polar residues" evidence="1">
    <location>
        <begin position="62"/>
        <end position="71"/>
    </location>
</feature>
<proteinExistence type="predicted"/>
<dbReference type="AlphaFoldDB" id="A0AAD7CW02"/>
<feature type="compositionally biased region" description="Acidic residues" evidence="1">
    <location>
        <begin position="46"/>
        <end position="59"/>
    </location>
</feature>
<keyword evidence="3" id="KW-1185">Reference proteome</keyword>
<sequence length="106" mass="11894">MRWGFDLKQVLAEEFAQLVEREKYSSFYRGETSIRPGPSPSSGYTQDDEHDSGESEMDMDATMTSDASSDGNPPPRRLRITPNRRLHLLQAHGWSTVDSVGAYTAI</sequence>
<gene>
    <name evidence="2" type="ORF">B0H17DRAFT_1211186</name>
</gene>